<dbReference type="GO" id="GO:0061710">
    <property type="term" value="F:L-threonylcarbamoyladenylate synthase"/>
    <property type="evidence" value="ECO:0007669"/>
    <property type="project" value="UniProtKB-EC"/>
</dbReference>
<dbReference type="PROSITE" id="PS51163">
    <property type="entry name" value="YRDC"/>
    <property type="match status" value="1"/>
</dbReference>
<evidence type="ECO:0000256" key="5">
    <source>
        <dbReference type="ARBA" id="ARBA00022679"/>
    </source>
</evidence>
<dbReference type="GO" id="GO:0008033">
    <property type="term" value="P:tRNA processing"/>
    <property type="evidence" value="ECO:0007669"/>
    <property type="project" value="UniProtKB-KW"/>
</dbReference>
<evidence type="ECO:0000259" key="12">
    <source>
        <dbReference type="PROSITE" id="PS51163"/>
    </source>
</evidence>
<evidence type="ECO:0000256" key="11">
    <source>
        <dbReference type="ARBA" id="ARBA00048366"/>
    </source>
</evidence>
<comment type="catalytic activity">
    <reaction evidence="11">
        <text>L-threonine + hydrogencarbonate + ATP = L-threonylcarbamoyladenylate + diphosphate + H2O</text>
        <dbReference type="Rhea" id="RHEA:36407"/>
        <dbReference type="ChEBI" id="CHEBI:15377"/>
        <dbReference type="ChEBI" id="CHEBI:17544"/>
        <dbReference type="ChEBI" id="CHEBI:30616"/>
        <dbReference type="ChEBI" id="CHEBI:33019"/>
        <dbReference type="ChEBI" id="CHEBI:57926"/>
        <dbReference type="ChEBI" id="CHEBI:73682"/>
        <dbReference type="EC" id="2.7.7.87"/>
    </reaction>
</comment>
<evidence type="ECO:0000256" key="3">
    <source>
        <dbReference type="ARBA" id="ARBA00012584"/>
    </source>
</evidence>
<evidence type="ECO:0000256" key="10">
    <source>
        <dbReference type="ARBA" id="ARBA00029774"/>
    </source>
</evidence>
<keyword evidence="8" id="KW-0547">Nucleotide-binding</keyword>
<proteinExistence type="inferred from homology"/>
<evidence type="ECO:0000256" key="9">
    <source>
        <dbReference type="ARBA" id="ARBA00022840"/>
    </source>
</evidence>
<dbReference type="Pfam" id="PF01300">
    <property type="entry name" value="Sua5_yciO_yrdC"/>
    <property type="match status" value="1"/>
</dbReference>
<feature type="domain" description="YrdC-like" evidence="12">
    <location>
        <begin position="1"/>
        <end position="174"/>
    </location>
</feature>
<protein>
    <recommendedName>
        <fullName evidence="10">L-threonylcarbamoyladenylate synthase</fullName>
        <ecNumber evidence="3">2.7.7.87</ecNumber>
    </recommendedName>
    <alternativeName>
        <fullName evidence="10">L-threonylcarbamoyladenylate synthase</fullName>
    </alternativeName>
</protein>
<dbReference type="PANTHER" id="PTHR17490:SF16">
    <property type="entry name" value="THREONYLCARBAMOYL-AMP SYNTHASE"/>
    <property type="match status" value="1"/>
</dbReference>
<dbReference type="SUPFAM" id="SSF55821">
    <property type="entry name" value="YrdC/RibB"/>
    <property type="match status" value="1"/>
</dbReference>
<sequence length="187" mass="21723">MKNFNNIIIFPTDTVYGMGAPWYDTQSLNKIYQLKKRSLNKPMALLFYNLKQIENLVEINNQIVKIYKQFWPGPLTLIVKAKKQYFQITQESKIGIRIPNHPIALEILKKEGPLKTTSVNKSGEKPINDFQIIKNIYQHEVKKIFPNNYTSSNTPSTVIEINDNNFKILRTGSINLKKFTETFISLK</sequence>
<keyword evidence="7 13" id="KW-0548">Nucleotidyltransferase</keyword>
<keyword evidence="9" id="KW-0067">ATP-binding</keyword>
<dbReference type="GO" id="GO:0005524">
    <property type="term" value="F:ATP binding"/>
    <property type="evidence" value="ECO:0007669"/>
    <property type="project" value="UniProtKB-KW"/>
</dbReference>
<dbReference type="EMBL" id="JAOSIW010000001">
    <property type="protein sequence ID" value="MDO8054322.1"/>
    <property type="molecule type" value="Genomic_DNA"/>
</dbReference>
<evidence type="ECO:0000313" key="13">
    <source>
        <dbReference type="EMBL" id="MDO8054322.1"/>
    </source>
</evidence>
<dbReference type="RefSeq" id="WP_213680261.1">
    <property type="nucleotide sequence ID" value="NZ_JALQCT010000002.1"/>
</dbReference>
<comment type="similarity">
    <text evidence="2">Belongs to the SUA5 family.</text>
</comment>
<evidence type="ECO:0000256" key="8">
    <source>
        <dbReference type="ARBA" id="ARBA00022741"/>
    </source>
</evidence>
<dbReference type="GO" id="GO:0000049">
    <property type="term" value="F:tRNA binding"/>
    <property type="evidence" value="ECO:0007669"/>
    <property type="project" value="TreeGrafter"/>
</dbReference>
<comment type="subcellular location">
    <subcellularLocation>
        <location evidence="1">Cytoplasm</location>
    </subcellularLocation>
</comment>
<dbReference type="GO" id="GO:0005737">
    <property type="term" value="C:cytoplasm"/>
    <property type="evidence" value="ECO:0007669"/>
    <property type="project" value="UniProtKB-SubCell"/>
</dbReference>
<dbReference type="EC" id="2.7.7.87" evidence="3"/>
<name>A0A9K3VPM0_9MOLU</name>
<gene>
    <name evidence="13" type="ORF">OC696_00330</name>
</gene>
<dbReference type="GO" id="GO:0006450">
    <property type="term" value="P:regulation of translational fidelity"/>
    <property type="evidence" value="ECO:0007669"/>
    <property type="project" value="TreeGrafter"/>
</dbReference>
<dbReference type="InterPro" id="IPR006070">
    <property type="entry name" value="Sua5-like_dom"/>
</dbReference>
<accession>A0A9K3VPM0</accession>
<dbReference type="GO" id="GO:0003725">
    <property type="term" value="F:double-stranded RNA binding"/>
    <property type="evidence" value="ECO:0007669"/>
    <property type="project" value="InterPro"/>
</dbReference>
<keyword evidence="4" id="KW-0963">Cytoplasm</keyword>
<dbReference type="InterPro" id="IPR050156">
    <property type="entry name" value="TC-AMP_synthase_SUA5"/>
</dbReference>
<dbReference type="Gene3D" id="3.90.870.10">
    <property type="entry name" value="DHBP synthase"/>
    <property type="match status" value="1"/>
</dbReference>
<dbReference type="NCBIfam" id="TIGR00057">
    <property type="entry name" value="L-threonylcarbamoyladenylate synthase"/>
    <property type="match status" value="1"/>
</dbReference>
<dbReference type="AlphaFoldDB" id="A0A9K3VPM0"/>
<dbReference type="PANTHER" id="PTHR17490">
    <property type="entry name" value="SUA5"/>
    <property type="match status" value="1"/>
</dbReference>
<keyword evidence="14" id="KW-1185">Reference proteome</keyword>
<comment type="caution">
    <text evidence="13">The sequence shown here is derived from an EMBL/GenBank/DDBJ whole genome shotgun (WGS) entry which is preliminary data.</text>
</comment>
<dbReference type="Proteomes" id="UP001170651">
    <property type="component" value="Unassembled WGS sequence"/>
</dbReference>
<reference evidence="13 14" key="1">
    <citation type="journal article" date="2023" name="Int. J. Syst. Evol. Microbiol.">
        <title>The observation of taxonomic boundaries for the 16SrII and 16SrXXV phytoplasmas using genome-based delimitation.</title>
        <authorList>
            <person name="Rodrigues Jardim B."/>
            <person name="Tran-Nguyen L.T.T."/>
            <person name="Gambley C."/>
            <person name="Al-Sadi A.M."/>
            <person name="Al-Subhi A.M."/>
            <person name="Foissac X."/>
            <person name="Salar P."/>
            <person name="Cai H."/>
            <person name="Yang J.Y."/>
            <person name="Davis R."/>
            <person name="Jones L."/>
            <person name="Rodoni B."/>
            <person name="Constable F.E."/>
        </authorList>
    </citation>
    <scope>NUCLEOTIDE SEQUENCE [LARGE SCALE GENOMIC DNA]</scope>
    <source>
        <strain evidence="13">BAWM-OMN-P26</strain>
    </source>
</reference>
<keyword evidence="5 13" id="KW-0808">Transferase</keyword>
<evidence type="ECO:0000313" key="14">
    <source>
        <dbReference type="Proteomes" id="UP001170651"/>
    </source>
</evidence>
<organism evidence="13 14">
    <name type="scientific">Candidatus Phytoplasma australasiaticum subsp. australasiaticum</name>
    <dbReference type="NCBI Taxonomy" id="2832407"/>
    <lineage>
        <taxon>Bacteria</taxon>
        <taxon>Bacillati</taxon>
        <taxon>Mycoplasmatota</taxon>
        <taxon>Mollicutes</taxon>
        <taxon>Acholeplasmatales</taxon>
        <taxon>Acholeplasmataceae</taxon>
        <taxon>Candidatus Phytoplasma</taxon>
        <taxon>16SrII (Peanut WB group)</taxon>
        <taxon>Candidatus Phytoplasma australasiaticum</taxon>
    </lineage>
</organism>
<evidence type="ECO:0000256" key="4">
    <source>
        <dbReference type="ARBA" id="ARBA00022490"/>
    </source>
</evidence>
<evidence type="ECO:0000256" key="6">
    <source>
        <dbReference type="ARBA" id="ARBA00022694"/>
    </source>
</evidence>
<evidence type="ECO:0000256" key="1">
    <source>
        <dbReference type="ARBA" id="ARBA00004496"/>
    </source>
</evidence>
<evidence type="ECO:0000256" key="7">
    <source>
        <dbReference type="ARBA" id="ARBA00022695"/>
    </source>
</evidence>
<dbReference type="InterPro" id="IPR017945">
    <property type="entry name" value="DHBP_synth_RibB-like_a/b_dom"/>
</dbReference>
<keyword evidence="6" id="KW-0819">tRNA processing</keyword>
<evidence type="ECO:0000256" key="2">
    <source>
        <dbReference type="ARBA" id="ARBA00007663"/>
    </source>
</evidence>